<accession>A0A6G1FUF1</accession>
<sequence length="222" mass="25158">MALVEADIALSRPKESQDEGADSQSYHIVLSSTSLPKRLIASSPYTDEAHLLDLDRLELPSRALALALQSMEATSESYATTPYLEAFNWPAVFQRVQQETLNESTAAEKNLWDWSFYVVVFRSIISPTVDRDLMFLLDKESHREASESGGLLKYWYGSPNAESRNLATCLWRSAEDAREGGKGPLHRMARAEAKNFYKTITFETWKLDVKRAGEEWSLEKIS</sequence>
<dbReference type="GeneID" id="54420716"/>
<dbReference type="EMBL" id="ML975173">
    <property type="protein sequence ID" value="KAF1809336.1"/>
    <property type="molecule type" value="Genomic_DNA"/>
</dbReference>
<dbReference type="OrthoDB" id="2140489at2759"/>
<protein>
    <submittedName>
        <fullName evidence="1 3">Uncharacterized protein</fullName>
    </submittedName>
</protein>
<keyword evidence="2" id="KW-1185">Reference proteome</keyword>
<evidence type="ECO:0000313" key="1">
    <source>
        <dbReference type="EMBL" id="KAF1809336.1"/>
    </source>
</evidence>
<reference evidence="1 3" key="1">
    <citation type="submission" date="2020-01" db="EMBL/GenBank/DDBJ databases">
        <authorList>
            <consortium name="DOE Joint Genome Institute"/>
            <person name="Haridas S."/>
            <person name="Albert R."/>
            <person name="Binder M."/>
            <person name="Bloem J."/>
            <person name="Labutti K."/>
            <person name="Salamov A."/>
            <person name="Andreopoulos B."/>
            <person name="Baker S.E."/>
            <person name="Barry K."/>
            <person name="Bills G."/>
            <person name="Bluhm B.H."/>
            <person name="Cannon C."/>
            <person name="Castanera R."/>
            <person name="Culley D.E."/>
            <person name="Daum C."/>
            <person name="Ezra D."/>
            <person name="Gonzalez J.B."/>
            <person name="Henrissat B."/>
            <person name="Kuo A."/>
            <person name="Liang C."/>
            <person name="Lipzen A."/>
            <person name="Lutzoni F."/>
            <person name="Magnuson J."/>
            <person name="Mondo S."/>
            <person name="Nolan M."/>
            <person name="Ohm R."/>
            <person name="Pangilinan J."/>
            <person name="Park H.-J."/>
            <person name="Ramirez L."/>
            <person name="Alfaro M."/>
            <person name="Sun H."/>
            <person name="Tritt A."/>
            <person name="Yoshinaga Y."/>
            <person name="Zwiers L.-H."/>
            <person name="Turgeon B.G."/>
            <person name="Goodwin S.B."/>
            <person name="Spatafora J.W."/>
            <person name="Crous P.W."/>
            <person name="Grigoriev I.V."/>
        </authorList>
    </citation>
    <scope>NUCLEOTIDE SEQUENCE</scope>
    <source>
        <strain evidence="1 3">CBS 781.70</strain>
    </source>
</reference>
<dbReference type="AlphaFoldDB" id="A0A6G1FUF1"/>
<reference evidence="3" key="2">
    <citation type="submission" date="2020-04" db="EMBL/GenBank/DDBJ databases">
        <authorList>
            <consortium name="NCBI Genome Project"/>
        </authorList>
    </citation>
    <scope>NUCLEOTIDE SEQUENCE</scope>
    <source>
        <strain evidence="3">CBS 781.70</strain>
    </source>
</reference>
<dbReference type="RefSeq" id="XP_033530967.1">
    <property type="nucleotide sequence ID" value="XM_033680146.1"/>
</dbReference>
<name>A0A6G1FUF1_9PEZI</name>
<organism evidence="1">
    <name type="scientific">Eremomyces bilateralis CBS 781.70</name>
    <dbReference type="NCBI Taxonomy" id="1392243"/>
    <lineage>
        <taxon>Eukaryota</taxon>
        <taxon>Fungi</taxon>
        <taxon>Dikarya</taxon>
        <taxon>Ascomycota</taxon>
        <taxon>Pezizomycotina</taxon>
        <taxon>Dothideomycetes</taxon>
        <taxon>Dothideomycetes incertae sedis</taxon>
        <taxon>Eremomycetales</taxon>
        <taxon>Eremomycetaceae</taxon>
        <taxon>Eremomyces</taxon>
    </lineage>
</organism>
<reference evidence="3" key="3">
    <citation type="submission" date="2025-04" db="UniProtKB">
        <authorList>
            <consortium name="RefSeq"/>
        </authorList>
    </citation>
    <scope>IDENTIFICATION</scope>
    <source>
        <strain evidence="3">CBS 781.70</strain>
    </source>
</reference>
<evidence type="ECO:0000313" key="3">
    <source>
        <dbReference type="RefSeq" id="XP_033530967.1"/>
    </source>
</evidence>
<gene>
    <name evidence="1 3" type="ORF">P152DRAFT_461520</name>
</gene>
<dbReference type="PANTHER" id="PTHR36986:SF1">
    <property type="entry name" value="UPF0643 PROTEIN PB2B2.08"/>
    <property type="match status" value="1"/>
</dbReference>
<evidence type="ECO:0000313" key="2">
    <source>
        <dbReference type="Proteomes" id="UP000504638"/>
    </source>
</evidence>
<proteinExistence type="predicted"/>
<dbReference type="Proteomes" id="UP000504638">
    <property type="component" value="Unplaced"/>
</dbReference>
<dbReference type="PANTHER" id="PTHR36986">
    <property type="entry name" value="UPF0643 PROTEIN PB2B2.08"/>
    <property type="match status" value="1"/>
</dbReference>